<evidence type="ECO:0000313" key="4">
    <source>
        <dbReference type="Proteomes" id="UP001165685"/>
    </source>
</evidence>
<evidence type="ECO:0000313" key="3">
    <source>
        <dbReference type="EMBL" id="MDA2808861.1"/>
    </source>
</evidence>
<keyword evidence="1" id="KW-0812">Transmembrane</keyword>
<dbReference type="InterPro" id="IPR031308">
    <property type="entry name" value="UCP028777"/>
</dbReference>
<evidence type="ECO:0000259" key="2">
    <source>
        <dbReference type="Pfam" id="PF03733"/>
    </source>
</evidence>
<dbReference type="PIRSF" id="PIRSF028777">
    <property type="entry name" value="UCP028777"/>
    <property type="match status" value="1"/>
</dbReference>
<feature type="transmembrane region" description="Helical" evidence="1">
    <location>
        <begin position="73"/>
        <end position="102"/>
    </location>
</feature>
<sequence length="135" mass="14501">MALLRFILNIIWLVVAGLWLALGYALAGLICCVLIVTIPFGVASFRMANYALWPFGRTVTKRHGAGGGSTLGNVIWLIVAGWWLVLGHIGTAIGLAVTIIGIPMAWASLKMIPVALAPFGNEIVASDEAREPWKF</sequence>
<proteinExistence type="predicted"/>
<keyword evidence="1" id="KW-1133">Transmembrane helix</keyword>
<protein>
    <submittedName>
        <fullName evidence="3">YccF domain-containing protein</fullName>
    </submittedName>
</protein>
<comment type="caution">
    <text evidence="3">The sequence shown here is derived from an EMBL/GenBank/DDBJ whole genome shotgun (WGS) entry which is preliminary data.</text>
</comment>
<feature type="domain" description="Inner membrane component" evidence="2">
    <location>
        <begin position="7"/>
        <end position="57"/>
    </location>
</feature>
<dbReference type="PANTHER" id="PTHR42903">
    <property type="entry name" value="INNER MEMBRANE PROTEIN YCCF"/>
    <property type="match status" value="1"/>
</dbReference>
<dbReference type="Proteomes" id="UP001165685">
    <property type="component" value="Unassembled WGS sequence"/>
</dbReference>
<dbReference type="InterPro" id="IPR052937">
    <property type="entry name" value="Inner_membrane_protein"/>
</dbReference>
<name>A0ABT4TVZ5_9ACTN</name>
<keyword evidence="4" id="KW-1185">Reference proteome</keyword>
<evidence type="ECO:0000256" key="1">
    <source>
        <dbReference type="SAM" id="Phobius"/>
    </source>
</evidence>
<dbReference type="EMBL" id="JAQFWP010000110">
    <property type="protein sequence ID" value="MDA2808861.1"/>
    <property type="molecule type" value="Genomic_DNA"/>
</dbReference>
<gene>
    <name evidence="3" type="ORF">O4U47_30425</name>
</gene>
<dbReference type="Pfam" id="PF03733">
    <property type="entry name" value="YccF"/>
    <property type="match status" value="2"/>
</dbReference>
<dbReference type="NCBIfam" id="NF008740">
    <property type="entry name" value="PRK11770.1-2"/>
    <property type="match status" value="1"/>
</dbReference>
<accession>A0ABT4TVZ5</accession>
<dbReference type="InterPro" id="IPR005185">
    <property type="entry name" value="YccF"/>
</dbReference>
<feature type="transmembrane region" description="Helical" evidence="1">
    <location>
        <begin position="6"/>
        <end position="26"/>
    </location>
</feature>
<dbReference type="PANTHER" id="PTHR42903:SF1">
    <property type="entry name" value="INNER MEMBRANE PROTEIN YCCF"/>
    <property type="match status" value="1"/>
</dbReference>
<dbReference type="RefSeq" id="WP_270681448.1">
    <property type="nucleotide sequence ID" value="NZ_JAQFWP010000110.1"/>
</dbReference>
<organism evidence="3 4">
    <name type="scientific">Nocardiopsis suaedae</name>
    <dbReference type="NCBI Taxonomy" id="3018444"/>
    <lineage>
        <taxon>Bacteria</taxon>
        <taxon>Bacillati</taxon>
        <taxon>Actinomycetota</taxon>
        <taxon>Actinomycetes</taxon>
        <taxon>Streptosporangiales</taxon>
        <taxon>Nocardiopsidaceae</taxon>
        <taxon>Nocardiopsis</taxon>
    </lineage>
</organism>
<reference evidence="3" key="1">
    <citation type="submission" date="2023-01" db="EMBL/GenBank/DDBJ databases">
        <title>Draft genome sequence of Nocardiopsis sp. LSu2-4 isolated from halophytes.</title>
        <authorList>
            <person name="Duangmal K."/>
            <person name="Chantavorakit T."/>
        </authorList>
    </citation>
    <scope>NUCLEOTIDE SEQUENCE</scope>
    <source>
        <strain evidence="3">LSu2-4</strain>
    </source>
</reference>
<keyword evidence="1" id="KW-0472">Membrane</keyword>
<feature type="domain" description="Inner membrane component" evidence="2">
    <location>
        <begin position="71"/>
        <end position="121"/>
    </location>
</feature>